<dbReference type="FunFam" id="3.40.630.30:FF:000064">
    <property type="entry name" value="GNAT family acetyltransferase"/>
    <property type="match status" value="1"/>
</dbReference>
<sequence>MDRKTEGFAIRFAEEKDVGLILKFIKGIAEYEKMLPEVVATEELLREWVFKKQSARVIIGELRGVPVGFSLFFHNFSTFMGRAGLYIEDIFVWPEYRGKGFGKALFLYLAKLAHEEGCGRMEWCCLDWNQPSIDFYRSMGARSMDGWSTYRLTKEQLRELSE</sequence>
<evidence type="ECO:0000256" key="2">
    <source>
        <dbReference type="ARBA" id="ARBA00022679"/>
    </source>
</evidence>
<evidence type="ECO:0000259" key="4">
    <source>
        <dbReference type="PROSITE" id="PS51186"/>
    </source>
</evidence>
<dbReference type="CDD" id="cd04301">
    <property type="entry name" value="NAT_SF"/>
    <property type="match status" value="1"/>
</dbReference>
<dbReference type="InterPro" id="IPR000182">
    <property type="entry name" value="GNAT_dom"/>
</dbReference>
<comment type="caution">
    <text evidence="5">The sequence shown here is derived from an EMBL/GenBank/DDBJ whole genome shotgun (WGS) entry which is preliminary data.</text>
</comment>
<dbReference type="Pfam" id="PF00583">
    <property type="entry name" value="Acetyltransf_1"/>
    <property type="match status" value="1"/>
</dbReference>
<proteinExistence type="inferred from homology"/>
<feature type="domain" description="N-acetyltransferase" evidence="4">
    <location>
        <begin position="8"/>
        <end position="162"/>
    </location>
</feature>
<reference evidence="5" key="1">
    <citation type="submission" date="2020-08" db="EMBL/GenBank/DDBJ databases">
        <title>Genome public.</title>
        <authorList>
            <person name="Liu C."/>
            <person name="Sun Q."/>
        </authorList>
    </citation>
    <scope>NUCLEOTIDE SEQUENCE</scope>
    <source>
        <strain evidence="5">NSJ-33</strain>
    </source>
</reference>
<protein>
    <submittedName>
        <fullName evidence="5">GNAT family N-acetyltransferase</fullName>
    </submittedName>
</protein>
<keyword evidence="6" id="KW-1185">Reference proteome</keyword>
<evidence type="ECO:0000256" key="3">
    <source>
        <dbReference type="ARBA" id="ARBA00023315"/>
    </source>
</evidence>
<evidence type="ECO:0000313" key="5">
    <source>
        <dbReference type="EMBL" id="MBC8560037.1"/>
    </source>
</evidence>
<name>A0A926E2V3_9FIRM</name>
<evidence type="ECO:0000313" key="6">
    <source>
        <dbReference type="Proteomes" id="UP000610760"/>
    </source>
</evidence>
<accession>A0A926E2V3</accession>
<dbReference type="PANTHER" id="PTHR10545:SF29">
    <property type="entry name" value="GH14572P-RELATED"/>
    <property type="match status" value="1"/>
</dbReference>
<dbReference type="Gene3D" id="3.40.630.30">
    <property type="match status" value="1"/>
</dbReference>
<dbReference type="RefSeq" id="WP_249294998.1">
    <property type="nucleotide sequence ID" value="NZ_JACRSV010000002.1"/>
</dbReference>
<evidence type="ECO:0000256" key="1">
    <source>
        <dbReference type="ARBA" id="ARBA00008694"/>
    </source>
</evidence>
<dbReference type="Proteomes" id="UP000610760">
    <property type="component" value="Unassembled WGS sequence"/>
</dbReference>
<dbReference type="EMBL" id="JACRSV010000002">
    <property type="protein sequence ID" value="MBC8560037.1"/>
    <property type="molecule type" value="Genomic_DNA"/>
</dbReference>
<dbReference type="PANTHER" id="PTHR10545">
    <property type="entry name" value="DIAMINE N-ACETYLTRANSFERASE"/>
    <property type="match status" value="1"/>
</dbReference>
<keyword evidence="3" id="KW-0012">Acyltransferase</keyword>
<dbReference type="InterPro" id="IPR016181">
    <property type="entry name" value="Acyl_CoA_acyltransferase"/>
</dbReference>
<comment type="similarity">
    <text evidence="1">Belongs to the acetyltransferase family.</text>
</comment>
<gene>
    <name evidence="5" type="ORF">H8710_08160</name>
</gene>
<dbReference type="PROSITE" id="PS51186">
    <property type="entry name" value="GNAT"/>
    <property type="match status" value="1"/>
</dbReference>
<keyword evidence="2" id="KW-0808">Transferase</keyword>
<organism evidence="5 6">
    <name type="scientific">Fumia xinanensis</name>
    <dbReference type="NCBI Taxonomy" id="2763659"/>
    <lineage>
        <taxon>Bacteria</taxon>
        <taxon>Bacillati</taxon>
        <taxon>Bacillota</taxon>
        <taxon>Clostridia</taxon>
        <taxon>Eubacteriales</taxon>
        <taxon>Oscillospiraceae</taxon>
        <taxon>Fumia</taxon>
    </lineage>
</organism>
<dbReference type="InterPro" id="IPR051016">
    <property type="entry name" value="Diverse_Substrate_AcTransf"/>
</dbReference>
<dbReference type="SUPFAM" id="SSF55729">
    <property type="entry name" value="Acyl-CoA N-acyltransferases (Nat)"/>
    <property type="match status" value="1"/>
</dbReference>
<dbReference type="AlphaFoldDB" id="A0A926E2V3"/>
<dbReference type="GO" id="GO:0008080">
    <property type="term" value="F:N-acetyltransferase activity"/>
    <property type="evidence" value="ECO:0007669"/>
    <property type="project" value="UniProtKB-ARBA"/>
</dbReference>